<dbReference type="EMBL" id="BKCP01005849">
    <property type="protein sequence ID" value="GER40198.1"/>
    <property type="molecule type" value="Genomic_DNA"/>
</dbReference>
<feature type="region of interest" description="Disordered" evidence="10">
    <location>
        <begin position="65"/>
        <end position="192"/>
    </location>
</feature>
<dbReference type="GO" id="GO:0061630">
    <property type="term" value="F:ubiquitin protein ligase activity"/>
    <property type="evidence" value="ECO:0007669"/>
    <property type="project" value="UniProtKB-EC"/>
</dbReference>
<evidence type="ECO:0000256" key="8">
    <source>
        <dbReference type="ARBA" id="ARBA00022833"/>
    </source>
</evidence>
<dbReference type="SMART" id="SM00184">
    <property type="entry name" value="RING"/>
    <property type="match status" value="1"/>
</dbReference>
<evidence type="ECO:0000256" key="9">
    <source>
        <dbReference type="PROSITE-ProRule" id="PRU00175"/>
    </source>
</evidence>
<keyword evidence="8" id="KW-0862">Zinc</keyword>
<feature type="region of interest" description="Disordered" evidence="10">
    <location>
        <begin position="255"/>
        <end position="280"/>
    </location>
</feature>
<dbReference type="OrthoDB" id="8062037at2759"/>
<keyword evidence="7" id="KW-0833">Ubl conjugation pathway</keyword>
<dbReference type="InterPro" id="IPR045191">
    <property type="entry name" value="MBR1/2-like"/>
</dbReference>
<keyword evidence="13" id="KW-1185">Reference proteome</keyword>
<protein>
    <recommendedName>
        <fullName evidence="3">RING-type E3 ubiquitin transferase</fullName>
        <ecNumber evidence="3">2.3.2.27</ecNumber>
    </recommendedName>
</protein>
<evidence type="ECO:0000256" key="2">
    <source>
        <dbReference type="ARBA" id="ARBA00004906"/>
    </source>
</evidence>
<name>A0A5A7Q5I8_STRAF</name>
<evidence type="ECO:0000256" key="10">
    <source>
        <dbReference type="SAM" id="MobiDB-lite"/>
    </source>
</evidence>
<reference evidence="13" key="1">
    <citation type="journal article" date="2019" name="Curr. Biol.">
        <title>Genome Sequence of Striga asiatica Provides Insight into the Evolution of Plant Parasitism.</title>
        <authorList>
            <person name="Yoshida S."/>
            <person name="Kim S."/>
            <person name="Wafula E.K."/>
            <person name="Tanskanen J."/>
            <person name="Kim Y.M."/>
            <person name="Honaas L."/>
            <person name="Yang Z."/>
            <person name="Spallek T."/>
            <person name="Conn C.E."/>
            <person name="Ichihashi Y."/>
            <person name="Cheong K."/>
            <person name="Cui S."/>
            <person name="Der J.P."/>
            <person name="Gundlach H."/>
            <person name="Jiao Y."/>
            <person name="Hori C."/>
            <person name="Ishida J.K."/>
            <person name="Kasahara H."/>
            <person name="Kiba T."/>
            <person name="Kim M.S."/>
            <person name="Koo N."/>
            <person name="Laohavisit A."/>
            <person name="Lee Y.H."/>
            <person name="Lumba S."/>
            <person name="McCourt P."/>
            <person name="Mortimer J.C."/>
            <person name="Mutuku J.M."/>
            <person name="Nomura T."/>
            <person name="Sasaki-Sekimoto Y."/>
            <person name="Seto Y."/>
            <person name="Wang Y."/>
            <person name="Wakatake T."/>
            <person name="Sakakibara H."/>
            <person name="Demura T."/>
            <person name="Yamaguchi S."/>
            <person name="Yoneyama K."/>
            <person name="Manabe R.I."/>
            <person name="Nelson D.C."/>
            <person name="Schulman A.H."/>
            <person name="Timko M.P."/>
            <person name="dePamphilis C.W."/>
            <person name="Choi D."/>
            <person name="Shirasu K."/>
        </authorList>
    </citation>
    <scope>NUCLEOTIDE SEQUENCE [LARGE SCALE GENOMIC DNA]</scope>
    <source>
        <strain evidence="13">cv. UVA1</strain>
    </source>
</reference>
<dbReference type="GO" id="GO:0043161">
    <property type="term" value="P:proteasome-mediated ubiquitin-dependent protein catabolic process"/>
    <property type="evidence" value="ECO:0007669"/>
    <property type="project" value="UniProtKB-ARBA"/>
</dbReference>
<feature type="compositionally biased region" description="Polar residues" evidence="10">
    <location>
        <begin position="65"/>
        <end position="75"/>
    </location>
</feature>
<dbReference type="Gene3D" id="3.30.40.10">
    <property type="entry name" value="Zinc/RING finger domain, C3HC4 (zinc finger)"/>
    <property type="match status" value="1"/>
</dbReference>
<dbReference type="Proteomes" id="UP000325081">
    <property type="component" value="Unassembled WGS sequence"/>
</dbReference>
<feature type="region of interest" description="Disordered" evidence="10">
    <location>
        <begin position="294"/>
        <end position="324"/>
    </location>
</feature>
<evidence type="ECO:0000256" key="3">
    <source>
        <dbReference type="ARBA" id="ARBA00012483"/>
    </source>
</evidence>
<dbReference type="SUPFAM" id="SSF57850">
    <property type="entry name" value="RING/U-box"/>
    <property type="match status" value="1"/>
</dbReference>
<dbReference type="PANTHER" id="PTHR22937:SF224">
    <property type="entry name" value="E3 UBIQUITIN-PROTEIN LIGASE MBR1-RELATED"/>
    <property type="match status" value="1"/>
</dbReference>
<evidence type="ECO:0000259" key="11">
    <source>
        <dbReference type="PROSITE" id="PS50089"/>
    </source>
</evidence>
<dbReference type="InterPro" id="IPR001841">
    <property type="entry name" value="Znf_RING"/>
</dbReference>
<evidence type="ECO:0000256" key="7">
    <source>
        <dbReference type="ARBA" id="ARBA00022786"/>
    </source>
</evidence>
<feature type="domain" description="RING-type" evidence="11">
    <location>
        <begin position="457"/>
        <end position="498"/>
    </location>
</feature>
<evidence type="ECO:0000256" key="1">
    <source>
        <dbReference type="ARBA" id="ARBA00000900"/>
    </source>
</evidence>
<comment type="caution">
    <text evidence="12">The sequence shown here is derived from an EMBL/GenBank/DDBJ whole genome shotgun (WGS) entry which is preliminary data.</text>
</comment>
<evidence type="ECO:0000256" key="4">
    <source>
        <dbReference type="ARBA" id="ARBA00022679"/>
    </source>
</evidence>
<keyword evidence="4" id="KW-0808">Transferase</keyword>
<feature type="compositionally biased region" description="Low complexity" evidence="10">
    <location>
        <begin position="294"/>
        <end position="312"/>
    </location>
</feature>
<gene>
    <name evidence="12" type="ORF">STAS_16857</name>
</gene>
<keyword evidence="5" id="KW-0479">Metal-binding</keyword>
<dbReference type="FunFam" id="3.30.40.10:FF:000309">
    <property type="entry name" value="E3 ubiquitin-protein ligase MBR2"/>
    <property type="match status" value="1"/>
</dbReference>
<sequence length="504" mass="55584">MKGHKNFVTTLTDNLSFEHGSTSNEPVTDSQISWTDMQTSPHNDYRTSTNEANCLLNVEWSLGETSSTTTHTQGENNERKRGHAWSHCQTSNILPPDSNIDLNSNTTQPRDLNMQAESEDPEHDSCHIIGNSSDLPSVAGEDGRRTSGKRKSLEVNGGQSSGSGSSTRPMENGSGPEQINSRLRPESFSRRNLRLRINGSQSRPLEENHSLHNHLLDLNPPPPIAENNEQTGLLRNPMLYEELAPRNVARRTISEHPEIGSTSRVGPISGVSSSRPQYSRRLSEIVRRSLLTSAGIESSGSGQSSRQLGPSQISSGPGVHGRHLSGLRAGLSERQNLDGGALGLPHSLRTLAAGGEGRTSLMSEIRHVLDLMQRGEGLRFEDVMVLDQSLFFGMSDIHDRHRDMRLDIDNMSYEELLALGERIGNVSTGINEETIMSCLKQTTNVNRAEDQTETEPCSICREEYVDGEDLGTLDCGHEFHKDCIKQWLLHKNLCPICKTTGLTK</sequence>
<organism evidence="12 13">
    <name type="scientific">Striga asiatica</name>
    <name type="common">Asiatic witchweed</name>
    <name type="synonym">Buchnera asiatica</name>
    <dbReference type="NCBI Taxonomy" id="4170"/>
    <lineage>
        <taxon>Eukaryota</taxon>
        <taxon>Viridiplantae</taxon>
        <taxon>Streptophyta</taxon>
        <taxon>Embryophyta</taxon>
        <taxon>Tracheophyta</taxon>
        <taxon>Spermatophyta</taxon>
        <taxon>Magnoliopsida</taxon>
        <taxon>eudicotyledons</taxon>
        <taxon>Gunneridae</taxon>
        <taxon>Pentapetalae</taxon>
        <taxon>asterids</taxon>
        <taxon>lamiids</taxon>
        <taxon>Lamiales</taxon>
        <taxon>Orobanchaceae</taxon>
        <taxon>Buchnereae</taxon>
        <taxon>Striga</taxon>
    </lineage>
</organism>
<dbReference type="Pfam" id="PF13639">
    <property type="entry name" value="zf-RING_2"/>
    <property type="match status" value="1"/>
</dbReference>
<feature type="compositionally biased region" description="Polar residues" evidence="10">
    <location>
        <begin position="260"/>
        <end position="277"/>
    </location>
</feature>
<evidence type="ECO:0000313" key="12">
    <source>
        <dbReference type="EMBL" id="GER40198.1"/>
    </source>
</evidence>
<evidence type="ECO:0000256" key="5">
    <source>
        <dbReference type="ARBA" id="ARBA00022723"/>
    </source>
</evidence>
<proteinExistence type="predicted"/>
<comment type="catalytic activity">
    <reaction evidence="1">
        <text>S-ubiquitinyl-[E2 ubiquitin-conjugating enzyme]-L-cysteine + [acceptor protein]-L-lysine = [E2 ubiquitin-conjugating enzyme]-L-cysteine + N(6)-ubiquitinyl-[acceptor protein]-L-lysine.</text>
        <dbReference type="EC" id="2.3.2.27"/>
    </reaction>
</comment>
<dbReference type="AlphaFoldDB" id="A0A5A7Q5I8"/>
<dbReference type="PROSITE" id="PS50089">
    <property type="entry name" value="ZF_RING_2"/>
    <property type="match status" value="1"/>
</dbReference>
<dbReference type="PANTHER" id="PTHR22937">
    <property type="entry name" value="E3 UBIQUITIN-PROTEIN LIGASE RNF165"/>
    <property type="match status" value="1"/>
</dbReference>
<evidence type="ECO:0000256" key="6">
    <source>
        <dbReference type="ARBA" id="ARBA00022771"/>
    </source>
</evidence>
<dbReference type="EC" id="2.3.2.27" evidence="3"/>
<comment type="pathway">
    <text evidence="2">Protein modification; protein ubiquitination.</text>
</comment>
<dbReference type="InterPro" id="IPR013083">
    <property type="entry name" value="Znf_RING/FYVE/PHD"/>
</dbReference>
<dbReference type="GO" id="GO:0010228">
    <property type="term" value="P:vegetative to reproductive phase transition of meristem"/>
    <property type="evidence" value="ECO:0007669"/>
    <property type="project" value="UniProtKB-ARBA"/>
</dbReference>
<accession>A0A5A7Q5I8</accession>
<feature type="compositionally biased region" description="Polar residues" evidence="10">
    <location>
        <begin position="100"/>
        <end position="110"/>
    </location>
</feature>
<keyword evidence="6 9" id="KW-0863">Zinc-finger</keyword>
<evidence type="ECO:0000313" key="13">
    <source>
        <dbReference type="Proteomes" id="UP000325081"/>
    </source>
</evidence>
<dbReference type="GO" id="GO:0008270">
    <property type="term" value="F:zinc ion binding"/>
    <property type="evidence" value="ECO:0007669"/>
    <property type="project" value="UniProtKB-KW"/>
</dbReference>